<evidence type="ECO:0000259" key="4">
    <source>
        <dbReference type="Pfam" id="PF04355"/>
    </source>
</evidence>
<dbReference type="Proteomes" id="UP000192132">
    <property type="component" value="Unassembled WGS sequence"/>
</dbReference>
<feature type="domain" description="Outer membrane protein assembly factor BamE" evidence="4">
    <location>
        <begin position="49"/>
        <end position="113"/>
    </location>
</feature>
<keyword evidence="2" id="KW-0472">Membrane</keyword>
<dbReference type="InterPro" id="IPR007450">
    <property type="entry name" value="BamE_dom"/>
</dbReference>
<organism evidence="5 6">
    <name type="scientific">Alkanindiges hydrocarboniclasticus</name>
    <dbReference type="NCBI Taxonomy" id="1907941"/>
    <lineage>
        <taxon>Bacteria</taxon>
        <taxon>Pseudomonadati</taxon>
        <taxon>Pseudomonadota</taxon>
        <taxon>Gammaproteobacteria</taxon>
        <taxon>Moraxellales</taxon>
        <taxon>Moraxellaceae</taxon>
        <taxon>Alkanindiges</taxon>
    </lineage>
</organism>
<evidence type="ECO:0000313" key="5">
    <source>
        <dbReference type="EMBL" id="ONG40527.1"/>
    </source>
</evidence>
<dbReference type="STRING" id="1907941.BKE30_07180"/>
<sequence length="130" mass="14464">MKIILKTILLSGVVALSACSSVPMMTMQEATVFPSVAQSHLKALPRYDVSQVQKLDIGLNKDQVRHLLGNPHFREGILATKTWNYAIGLQTPGSTGYQNCQLRIDFDKHNKVQQLRWKDQSCAGLVNANN</sequence>
<evidence type="ECO:0000256" key="3">
    <source>
        <dbReference type="SAM" id="SignalP"/>
    </source>
</evidence>
<dbReference type="Gene3D" id="3.30.1450.10">
    <property type="match status" value="1"/>
</dbReference>
<feature type="signal peptide" evidence="3">
    <location>
        <begin position="1"/>
        <end position="20"/>
    </location>
</feature>
<proteinExistence type="predicted"/>
<evidence type="ECO:0000313" key="6">
    <source>
        <dbReference type="Proteomes" id="UP000192132"/>
    </source>
</evidence>
<accession>A0A1S8CVK4</accession>
<feature type="chain" id="PRO_5010573056" description="Outer membrane protein assembly factor BamE domain-containing protein" evidence="3">
    <location>
        <begin position="21"/>
        <end position="130"/>
    </location>
</feature>
<reference evidence="5 6" key="1">
    <citation type="submission" date="2016-10" db="EMBL/GenBank/DDBJ databases">
        <title>Draft Genome sequence of Alkanindiges sp. strain H1.</title>
        <authorList>
            <person name="Subhash Y."/>
            <person name="Lee S."/>
        </authorList>
    </citation>
    <scope>NUCLEOTIDE SEQUENCE [LARGE SCALE GENOMIC DNA]</scope>
    <source>
        <strain evidence="5 6">H1</strain>
    </source>
</reference>
<dbReference type="OrthoDB" id="1149075at2"/>
<dbReference type="Pfam" id="PF04355">
    <property type="entry name" value="BamE"/>
    <property type="match status" value="1"/>
</dbReference>
<comment type="caution">
    <text evidence="5">The sequence shown here is derived from an EMBL/GenBank/DDBJ whole genome shotgun (WGS) entry which is preliminary data.</text>
</comment>
<keyword evidence="6" id="KW-1185">Reference proteome</keyword>
<dbReference type="EMBL" id="MLCN01000017">
    <property type="protein sequence ID" value="ONG40527.1"/>
    <property type="molecule type" value="Genomic_DNA"/>
</dbReference>
<evidence type="ECO:0000256" key="1">
    <source>
        <dbReference type="ARBA" id="ARBA00022729"/>
    </source>
</evidence>
<name>A0A1S8CVK4_9GAMM</name>
<dbReference type="RefSeq" id="WP_076877939.1">
    <property type="nucleotide sequence ID" value="NZ_MLCN01000017.1"/>
</dbReference>
<dbReference type="InterPro" id="IPR037873">
    <property type="entry name" value="BamE-like"/>
</dbReference>
<gene>
    <name evidence="5" type="ORF">BKE30_07180</name>
</gene>
<keyword evidence="1 3" id="KW-0732">Signal</keyword>
<evidence type="ECO:0000256" key="2">
    <source>
        <dbReference type="ARBA" id="ARBA00023136"/>
    </source>
</evidence>
<dbReference type="GO" id="GO:0019867">
    <property type="term" value="C:outer membrane"/>
    <property type="evidence" value="ECO:0007669"/>
    <property type="project" value="InterPro"/>
</dbReference>
<protein>
    <recommendedName>
        <fullName evidence="4">Outer membrane protein assembly factor BamE domain-containing protein</fullName>
    </recommendedName>
</protein>
<dbReference type="AlphaFoldDB" id="A0A1S8CVK4"/>
<dbReference type="PROSITE" id="PS51257">
    <property type="entry name" value="PROKAR_LIPOPROTEIN"/>
    <property type="match status" value="1"/>
</dbReference>